<dbReference type="SUPFAM" id="SSF56112">
    <property type="entry name" value="Protein kinase-like (PK-like)"/>
    <property type="match status" value="1"/>
</dbReference>
<keyword evidence="3" id="KW-0547">Nucleotide-binding</keyword>
<dbReference type="GO" id="GO:0005524">
    <property type="term" value="F:ATP binding"/>
    <property type="evidence" value="ECO:0007669"/>
    <property type="project" value="UniProtKB-KW"/>
</dbReference>
<dbReference type="EC" id="2.7.11.1" evidence="2"/>
<keyword evidence="7" id="KW-1185">Reference proteome</keyword>
<comment type="similarity">
    <text evidence="1">Belongs to the protein kinase superfamily. STE Ser/Thr protein kinase family. STE20 subfamily.</text>
</comment>
<dbReference type="Pfam" id="PF00069">
    <property type="entry name" value="Pkinase"/>
    <property type="match status" value="1"/>
</dbReference>
<evidence type="ECO:0000256" key="3">
    <source>
        <dbReference type="ARBA" id="ARBA00022741"/>
    </source>
</evidence>
<dbReference type="InterPro" id="IPR011009">
    <property type="entry name" value="Kinase-like_dom_sf"/>
</dbReference>
<dbReference type="EMBL" id="WAAF01061921">
    <property type="protein sequence ID" value="NXX51988.1"/>
    <property type="molecule type" value="Genomic_DNA"/>
</dbReference>
<sequence length="76" mass="8581">FVLSYMVGHELWLVMDYLDGGSLGDVLQESRMDEGETAAVCRECLQGLRFLHSNHVIHRDIKSYNILLGTDGSVRL</sequence>
<organism evidence="6 7">
    <name type="scientific">Tricholaema leucomelas</name>
    <name type="common">pied barbet</name>
    <dbReference type="NCBI Taxonomy" id="240729"/>
    <lineage>
        <taxon>Eukaryota</taxon>
        <taxon>Metazoa</taxon>
        <taxon>Chordata</taxon>
        <taxon>Craniata</taxon>
        <taxon>Vertebrata</taxon>
        <taxon>Euteleostomi</taxon>
        <taxon>Archelosauria</taxon>
        <taxon>Archosauria</taxon>
        <taxon>Dinosauria</taxon>
        <taxon>Saurischia</taxon>
        <taxon>Theropoda</taxon>
        <taxon>Coelurosauria</taxon>
        <taxon>Aves</taxon>
        <taxon>Neognathae</taxon>
        <taxon>Neoaves</taxon>
        <taxon>Telluraves</taxon>
        <taxon>Coraciimorphae</taxon>
        <taxon>Piciformes</taxon>
        <taxon>Lybiidae</taxon>
        <taxon>Tricholaema lacrymosa</taxon>
    </lineage>
</organism>
<dbReference type="InterPro" id="IPR008271">
    <property type="entry name" value="Ser/Thr_kinase_AS"/>
</dbReference>
<dbReference type="PANTHER" id="PTHR45832">
    <property type="entry name" value="SERINE/THREONINE-PROTEIN KINASE SAMKA-RELATED-RELATED"/>
    <property type="match status" value="1"/>
</dbReference>
<accession>A0A852JG91</accession>
<evidence type="ECO:0000256" key="4">
    <source>
        <dbReference type="ARBA" id="ARBA00022840"/>
    </source>
</evidence>
<dbReference type="Proteomes" id="UP000627253">
    <property type="component" value="Unassembled WGS sequence"/>
</dbReference>
<gene>
    <name evidence="6" type="primary">Pak1_1</name>
    <name evidence="6" type="ORF">TRILEU_R12963</name>
</gene>
<evidence type="ECO:0000256" key="1">
    <source>
        <dbReference type="ARBA" id="ARBA00008874"/>
    </source>
</evidence>
<dbReference type="OrthoDB" id="2914378at2759"/>
<evidence type="ECO:0000313" key="7">
    <source>
        <dbReference type="Proteomes" id="UP000627253"/>
    </source>
</evidence>
<dbReference type="PROSITE" id="PS50011">
    <property type="entry name" value="PROTEIN_KINASE_DOM"/>
    <property type="match status" value="1"/>
</dbReference>
<protein>
    <recommendedName>
        <fullName evidence="2">non-specific serine/threonine protein kinase</fullName>
        <ecNumber evidence="2">2.7.11.1</ecNumber>
    </recommendedName>
</protein>
<keyword evidence="6" id="KW-0808">Transferase</keyword>
<dbReference type="InterPro" id="IPR000719">
    <property type="entry name" value="Prot_kinase_dom"/>
</dbReference>
<reference evidence="6" key="1">
    <citation type="submission" date="2020-02" db="EMBL/GenBank/DDBJ databases">
        <title>Bird 10,000 Genomes (B10K) Project - Family phase.</title>
        <authorList>
            <person name="Zhang G."/>
        </authorList>
    </citation>
    <scope>NUCLEOTIDE SEQUENCE</scope>
    <source>
        <strain evidence="6">B10K-DU-002-37</strain>
        <tissue evidence="6">Muscle</tissue>
    </source>
</reference>
<evidence type="ECO:0000256" key="2">
    <source>
        <dbReference type="ARBA" id="ARBA00012513"/>
    </source>
</evidence>
<feature type="non-terminal residue" evidence="6">
    <location>
        <position position="1"/>
    </location>
</feature>
<dbReference type="PROSITE" id="PS00108">
    <property type="entry name" value="PROTEIN_KINASE_ST"/>
    <property type="match status" value="1"/>
</dbReference>
<feature type="non-terminal residue" evidence="6">
    <location>
        <position position="76"/>
    </location>
</feature>
<comment type="caution">
    <text evidence="6">The sequence shown here is derived from an EMBL/GenBank/DDBJ whole genome shotgun (WGS) entry which is preliminary data.</text>
</comment>
<dbReference type="Gene3D" id="1.10.510.10">
    <property type="entry name" value="Transferase(Phosphotransferase) domain 1"/>
    <property type="match status" value="1"/>
</dbReference>
<keyword evidence="6" id="KW-0418">Kinase</keyword>
<name>A0A852JG91_9PICI</name>
<feature type="domain" description="Protein kinase" evidence="5">
    <location>
        <begin position="1"/>
        <end position="76"/>
    </location>
</feature>
<dbReference type="AlphaFoldDB" id="A0A852JG91"/>
<dbReference type="InterPro" id="IPR051931">
    <property type="entry name" value="PAK3-like"/>
</dbReference>
<proteinExistence type="inferred from homology"/>
<dbReference type="GO" id="GO:0004674">
    <property type="term" value="F:protein serine/threonine kinase activity"/>
    <property type="evidence" value="ECO:0007669"/>
    <property type="project" value="UniProtKB-EC"/>
</dbReference>
<evidence type="ECO:0000313" key="6">
    <source>
        <dbReference type="EMBL" id="NXX51988.1"/>
    </source>
</evidence>
<keyword evidence="4" id="KW-0067">ATP-binding</keyword>
<dbReference type="PANTHER" id="PTHR45832:SF22">
    <property type="entry name" value="SERINE_THREONINE-PROTEIN KINASE SAMKA-RELATED"/>
    <property type="match status" value="1"/>
</dbReference>
<evidence type="ECO:0000259" key="5">
    <source>
        <dbReference type="PROSITE" id="PS50011"/>
    </source>
</evidence>